<dbReference type="Gene3D" id="2.40.50.140">
    <property type="entry name" value="Nucleic acid-binding proteins"/>
    <property type="match status" value="1"/>
</dbReference>
<reference evidence="8" key="1">
    <citation type="journal article" date="2019" name="Int. J. Syst. Evol. Microbiol.">
        <title>The Global Catalogue of Microorganisms (GCM) 10K type strain sequencing project: providing services to taxonomists for standard genome sequencing and annotation.</title>
        <authorList>
            <consortium name="The Broad Institute Genomics Platform"/>
            <consortium name="The Broad Institute Genome Sequencing Center for Infectious Disease"/>
            <person name="Wu L."/>
            <person name="Ma J."/>
        </authorList>
    </citation>
    <scope>NUCLEOTIDE SEQUENCE [LARGE SCALE GENOMIC DNA]</scope>
    <source>
        <strain evidence="8">CGMCC 4.1621</strain>
    </source>
</reference>
<dbReference type="Pfam" id="PF10150">
    <property type="entry name" value="RNase_E_G"/>
    <property type="match status" value="1"/>
</dbReference>
<sequence length="471" mass="53617">MKTIALHTKMSEMIGLVIEDHQVIEYLAIRPEAEKLAGSIYSGIVRTIHKGMQAAFVDIGTEKHAFLKKDTIPWCNGGIEHSITEGQTIIVQVTKESIGEKGAQVSADPTIPGIFSIYQPFGKRISVSRKIEKERAKKIKNEVAKLLVGEEGSIIRTGASGGDLSTIEEEIIVLREKWRNMKQDKPIGLLWEDQILPDQLIRKYASSCDEIVVDTSLQSQEIKINYPSLRHKVRWVKQIEDYTKVSINLLQDHMTQRRITTDKGVQLVIDMTEAMIVIDVNSFKFKQKALSNEEAFEINKLAANEVARQLKLRNLSGMILVDFISMKSHSLDKQLVQWLGKQVSKDPIKTVVHGVTKLGIIEITRTRQRPSVMDQLLSIQKVNYNLSTQLYRLERELLVNVHNEAVLLVVSPELYDFKKQLHSGTISSRISKELFVRQDPKITDWQIELEGSLDMITAAIQRREYHVDNLF</sequence>
<keyword evidence="5" id="KW-0694">RNA-binding</keyword>
<comment type="caution">
    <text evidence="7">The sequence shown here is derived from an EMBL/GenBank/DDBJ whole genome shotgun (WGS) entry which is preliminary data.</text>
</comment>
<evidence type="ECO:0000256" key="1">
    <source>
        <dbReference type="ARBA" id="ARBA00001946"/>
    </source>
</evidence>
<evidence type="ECO:0000256" key="5">
    <source>
        <dbReference type="ARBA" id="ARBA00022884"/>
    </source>
</evidence>
<name>A0ABW2EK36_9BACI</name>
<dbReference type="EMBL" id="JBHSZV010000004">
    <property type="protein sequence ID" value="MFC7060769.1"/>
    <property type="molecule type" value="Genomic_DNA"/>
</dbReference>
<accession>A0ABW2EK36</accession>
<dbReference type="PANTHER" id="PTHR30001">
    <property type="entry name" value="RIBONUCLEASE"/>
    <property type="match status" value="1"/>
</dbReference>
<keyword evidence="3" id="KW-0378">Hydrolase</keyword>
<organism evidence="7 8">
    <name type="scientific">Halobacillus seohaensis</name>
    <dbReference type="NCBI Taxonomy" id="447421"/>
    <lineage>
        <taxon>Bacteria</taxon>
        <taxon>Bacillati</taxon>
        <taxon>Bacillota</taxon>
        <taxon>Bacilli</taxon>
        <taxon>Bacillales</taxon>
        <taxon>Bacillaceae</taxon>
        <taxon>Halobacillus</taxon>
    </lineage>
</organism>
<evidence type="ECO:0000313" key="7">
    <source>
        <dbReference type="EMBL" id="MFC7060769.1"/>
    </source>
</evidence>
<keyword evidence="4" id="KW-0460">Magnesium</keyword>
<evidence type="ECO:0000256" key="4">
    <source>
        <dbReference type="ARBA" id="ARBA00022842"/>
    </source>
</evidence>
<proteinExistence type="predicted"/>
<dbReference type="InterPro" id="IPR019307">
    <property type="entry name" value="RNA-bd_AU-1/RNase_E/G"/>
</dbReference>
<comment type="cofactor">
    <cofactor evidence="1">
        <name>Mg(2+)</name>
        <dbReference type="ChEBI" id="CHEBI:18420"/>
    </cofactor>
</comment>
<evidence type="ECO:0000313" key="8">
    <source>
        <dbReference type="Proteomes" id="UP001596410"/>
    </source>
</evidence>
<evidence type="ECO:0000259" key="6">
    <source>
        <dbReference type="Pfam" id="PF10150"/>
    </source>
</evidence>
<gene>
    <name evidence="7" type="ORF">ACFQIC_02640</name>
</gene>
<evidence type="ECO:0000256" key="2">
    <source>
        <dbReference type="ARBA" id="ARBA00022723"/>
    </source>
</evidence>
<keyword evidence="2" id="KW-0479">Metal-binding</keyword>
<dbReference type="InterPro" id="IPR012340">
    <property type="entry name" value="NA-bd_OB-fold"/>
</dbReference>
<keyword evidence="8" id="KW-1185">Reference proteome</keyword>
<dbReference type="PANTHER" id="PTHR30001:SF0">
    <property type="entry name" value="RIBONUCLEASE G"/>
    <property type="match status" value="1"/>
</dbReference>
<evidence type="ECO:0000256" key="3">
    <source>
        <dbReference type="ARBA" id="ARBA00022801"/>
    </source>
</evidence>
<dbReference type="SUPFAM" id="SSF50249">
    <property type="entry name" value="Nucleic acid-binding proteins"/>
    <property type="match status" value="1"/>
</dbReference>
<dbReference type="CDD" id="cd04453">
    <property type="entry name" value="S1_RNase_E"/>
    <property type="match status" value="1"/>
</dbReference>
<protein>
    <submittedName>
        <fullName evidence="7">Ribonuclease E/G</fullName>
    </submittedName>
</protein>
<feature type="domain" description="RNA-binding protein AU-1/Ribonuclease E/G" evidence="6">
    <location>
        <begin position="110"/>
        <end position="368"/>
    </location>
</feature>
<dbReference type="RefSeq" id="WP_204707011.1">
    <property type="nucleotide sequence ID" value="NZ_JBHSZV010000004.1"/>
</dbReference>
<dbReference type="Proteomes" id="UP001596410">
    <property type="component" value="Unassembled WGS sequence"/>
</dbReference>
<dbReference type="InterPro" id="IPR004659">
    <property type="entry name" value="RNase_E/G"/>
</dbReference>